<evidence type="ECO:0000256" key="1">
    <source>
        <dbReference type="ARBA" id="ARBA00004211"/>
    </source>
</evidence>
<dbReference type="Pfam" id="PF05008">
    <property type="entry name" value="V-SNARE"/>
    <property type="match status" value="1"/>
</dbReference>
<dbReference type="GO" id="GO:0031201">
    <property type="term" value="C:SNARE complex"/>
    <property type="evidence" value="ECO:0007669"/>
    <property type="project" value="TreeGrafter"/>
</dbReference>
<dbReference type="Gene3D" id="1.20.58.400">
    <property type="entry name" value="t-snare proteins"/>
    <property type="match status" value="1"/>
</dbReference>
<dbReference type="OrthoDB" id="430637at2759"/>
<evidence type="ECO:0000256" key="4">
    <source>
        <dbReference type="ARBA" id="ARBA00022692"/>
    </source>
</evidence>
<evidence type="ECO:0000256" key="3">
    <source>
        <dbReference type="ARBA" id="ARBA00022448"/>
    </source>
</evidence>
<feature type="coiled-coil region" evidence="9">
    <location>
        <begin position="36"/>
        <end position="92"/>
    </location>
</feature>
<keyword evidence="4 10" id="KW-0812">Transmembrane</keyword>
<evidence type="ECO:0000256" key="7">
    <source>
        <dbReference type="ARBA" id="ARBA00023054"/>
    </source>
</evidence>
<keyword evidence="6 10" id="KW-1133">Transmembrane helix</keyword>
<dbReference type="PANTHER" id="PTHR21230:SF26">
    <property type="entry name" value="VESICLE TRANSPORT THROUGH INTERACTION WITH T-SNARES HOMOLOG 1A"/>
    <property type="match status" value="1"/>
</dbReference>
<feature type="transmembrane region" description="Helical" evidence="10">
    <location>
        <begin position="185"/>
        <end position="206"/>
    </location>
</feature>
<accession>A0A1R2AQ84</accession>
<proteinExistence type="inferred from homology"/>
<evidence type="ECO:0000313" key="13">
    <source>
        <dbReference type="Proteomes" id="UP000187209"/>
    </source>
</evidence>
<dbReference type="PANTHER" id="PTHR21230">
    <property type="entry name" value="VESICLE TRANSPORT V-SNARE PROTEIN VTI1-RELATED"/>
    <property type="match status" value="1"/>
</dbReference>
<evidence type="ECO:0000256" key="8">
    <source>
        <dbReference type="ARBA" id="ARBA00023136"/>
    </source>
</evidence>
<dbReference type="Pfam" id="PF12352">
    <property type="entry name" value="V-SNARE_C"/>
    <property type="match status" value="1"/>
</dbReference>
<dbReference type="InterPro" id="IPR010989">
    <property type="entry name" value="SNARE"/>
</dbReference>
<keyword evidence="13" id="KW-1185">Reference proteome</keyword>
<dbReference type="AlphaFoldDB" id="A0A1R2AQ84"/>
<dbReference type="SUPFAM" id="SSF47661">
    <property type="entry name" value="t-snare proteins"/>
    <property type="match status" value="1"/>
</dbReference>
<evidence type="ECO:0000313" key="12">
    <source>
        <dbReference type="EMBL" id="OMJ66698.1"/>
    </source>
</evidence>
<dbReference type="GO" id="GO:0031902">
    <property type="term" value="C:late endosome membrane"/>
    <property type="evidence" value="ECO:0007669"/>
    <property type="project" value="TreeGrafter"/>
</dbReference>
<dbReference type="GO" id="GO:0000149">
    <property type="term" value="F:SNARE binding"/>
    <property type="evidence" value="ECO:0007669"/>
    <property type="project" value="TreeGrafter"/>
</dbReference>
<dbReference type="GO" id="GO:0005794">
    <property type="term" value="C:Golgi apparatus"/>
    <property type="evidence" value="ECO:0007669"/>
    <property type="project" value="TreeGrafter"/>
</dbReference>
<dbReference type="EMBL" id="MPUH01001654">
    <property type="protein sequence ID" value="OMJ66698.1"/>
    <property type="molecule type" value="Genomic_DNA"/>
</dbReference>
<dbReference type="GO" id="GO:0005484">
    <property type="term" value="F:SNAP receptor activity"/>
    <property type="evidence" value="ECO:0007669"/>
    <property type="project" value="TreeGrafter"/>
</dbReference>
<keyword evidence="5" id="KW-0653">Protein transport</keyword>
<dbReference type="InterPro" id="IPR007705">
    <property type="entry name" value="Vesicle_trsprt_v-SNARE_N"/>
</dbReference>
<feature type="domain" description="Vesicle transport v-SNARE N-terminal" evidence="11">
    <location>
        <begin position="1"/>
        <end position="88"/>
    </location>
</feature>
<comment type="caution">
    <text evidence="12">The sequence shown here is derived from an EMBL/GenBank/DDBJ whole genome shotgun (WGS) entry which is preliminary data.</text>
</comment>
<protein>
    <recommendedName>
        <fullName evidence="11">Vesicle transport v-SNARE N-terminal domain-containing protein</fullName>
    </recommendedName>
</protein>
<keyword evidence="3" id="KW-0813">Transport</keyword>
<dbReference type="GO" id="GO:0012507">
    <property type="term" value="C:ER to Golgi transport vesicle membrane"/>
    <property type="evidence" value="ECO:0007669"/>
    <property type="project" value="TreeGrafter"/>
</dbReference>
<keyword evidence="8 10" id="KW-0472">Membrane</keyword>
<gene>
    <name evidence="12" type="ORF">SteCoe_36367</name>
</gene>
<evidence type="ECO:0000256" key="9">
    <source>
        <dbReference type="SAM" id="Coils"/>
    </source>
</evidence>
<dbReference type="InterPro" id="IPR038407">
    <property type="entry name" value="v-SNARE_N_sf"/>
</dbReference>
<name>A0A1R2AQ84_9CILI</name>
<dbReference type="Gene3D" id="1.20.5.110">
    <property type="match status" value="1"/>
</dbReference>
<evidence type="ECO:0000256" key="10">
    <source>
        <dbReference type="SAM" id="Phobius"/>
    </source>
</evidence>
<reference evidence="12 13" key="1">
    <citation type="submission" date="2016-11" db="EMBL/GenBank/DDBJ databases">
        <title>The macronuclear genome of Stentor coeruleus: a giant cell with tiny introns.</title>
        <authorList>
            <person name="Slabodnick M."/>
            <person name="Ruby J.G."/>
            <person name="Reiff S.B."/>
            <person name="Swart E.C."/>
            <person name="Gosai S."/>
            <person name="Prabakaran S."/>
            <person name="Witkowska E."/>
            <person name="Larue G.E."/>
            <person name="Fisher S."/>
            <person name="Freeman R.M."/>
            <person name="Gunawardena J."/>
            <person name="Chu W."/>
            <person name="Stover N.A."/>
            <person name="Gregory B.D."/>
            <person name="Nowacki M."/>
            <person name="Derisi J."/>
            <person name="Roy S.W."/>
            <person name="Marshall W.F."/>
            <person name="Sood P."/>
        </authorList>
    </citation>
    <scope>NUCLEOTIDE SEQUENCE [LARGE SCALE GENOMIC DNA]</scope>
    <source>
        <strain evidence="12">WM001</strain>
    </source>
</reference>
<dbReference type="SUPFAM" id="SSF58038">
    <property type="entry name" value="SNARE fusion complex"/>
    <property type="match status" value="1"/>
</dbReference>
<evidence type="ECO:0000259" key="11">
    <source>
        <dbReference type="Pfam" id="PF05008"/>
    </source>
</evidence>
<dbReference type="GO" id="GO:0006886">
    <property type="term" value="P:intracellular protein transport"/>
    <property type="evidence" value="ECO:0007669"/>
    <property type="project" value="InterPro"/>
</dbReference>
<dbReference type="GO" id="GO:0006906">
    <property type="term" value="P:vesicle fusion"/>
    <property type="evidence" value="ECO:0007669"/>
    <property type="project" value="TreeGrafter"/>
</dbReference>
<evidence type="ECO:0000256" key="5">
    <source>
        <dbReference type="ARBA" id="ARBA00022927"/>
    </source>
</evidence>
<sequence length="207" mass="23743">MVELFKAYESDFSKYYSSANKKLSAISQGKGNDALYNEVNRDIKDAEHWLKQMENQIYSMPSQQSSQYQKRIQRYNENIRAIKKNLEDEQDKKGKVQLFGKSATDPREKLLTNNEILQDSGEVLENTLKIGIESEQIAIETVNNLKKQRGQIVNINEKVNDVGHNVTKANRVIGVMDRRRIAIKLLMMGTIVLLVIAFCICLYIKLG</sequence>
<comment type="similarity">
    <text evidence="2">Belongs to the VTI1 family.</text>
</comment>
<evidence type="ECO:0000256" key="2">
    <source>
        <dbReference type="ARBA" id="ARBA00006108"/>
    </source>
</evidence>
<dbReference type="Proteomes" id="UP000187209">
    <property type="component" value="Unassembled WGS sequence"/>
</dbReference>
<comment type="subcellular location">
    <subcellularLocation>
        <location evidence="1">Membrane</location>
        <topology evidence="1">Single-pass type IV membrane protein</topology>
    </subcellularLocation>
</comment>
<evidence type="ECO:0000256" key="6">
    <source>
        <dbReference type="ARBA" id="ARBA00022989"/>
    </source>
</evidence>
<keyword evidence="7 9" id="KW-0175">Coiled coil</keyword>
<dbReference type="GO" id="GO:0005789">
    <property type="term" value="C:endoplasmic reticulum membrane"/>
    <property type="evidence" value="ECO:0007669"/>
    <property type="project" value="TreeGrafter"/>
</dbReference>
<organism evidence="12 13">
    <name type="scientific">Stentor coeruleus</name>
    <dbReference type="NCBI Taxonomy" id="5963"/>
    <lineage>
        <taxon>Eukaryota</taxon>
        <taxon>Sar</taxon>
        <taxon>Alveolata</taxon>
        <taxon>Ciliophora</taxon>
        <taxon>Postciliodesmatophora</taxon>
        <taxon>Heterotrichea</taxon>
        <taxon>Heterotrichida</taxon>
        <taxon>Stentoridae</taxon>
        <taxon>Stentor</taxon>
    </lineage>
</organism>